<name>A0A4S4LN07_9AGAM</name>
<comment type="caution">
    <text evidence="3">The sequence shown here is derived from an EMBL/GenBank/DDBJ whole genome shotgun (WGS) entry which is preliminary data.</text>
</comment>
<comment type="subcellular location">
    <subcellularLocation>
        <location evidence="1">Mitochondrion</location>
    </subcellularLocation>
</comment>
<evidence type="ECO:0000313" key="4">
    <source>
        <dbReference type="Proteomes" id="UP000310158"/>
    </source>
</evidence>
<evidence type="ECO:0000313" key="3">
    <source>
        <dbReference type="EMBL" id="THH13297.1"/>
    </source>
</evidence>
<dbReference type="OrthoDB" id="20734at2759"/>
<dbReference type="Proteomes" id="UP000310158">
    <property type="component" value="Unassembled WGS sequence"/>
</dbReference>
<feature type="non-terminal residue" evidence="3">
    <location>
        <position position="1"/>
    </location>
</feature>
<dbReference type="EMBL" id="SGPL01000367">
    <property type="protein sequence ID" value="THH13297.1"/>
    <property type="molecule type" value="Genomic_DNA"/>
</dbReference>
<gene>
    <name evidence="3" type="ORF">EW146_g6902</name>
</gene>
<keyword evidence="2" id="KW-0496">Mitochondrion</keyword>
<dbReference type="PANTHER" id="PTHR28133:SF1">
    <property type="entry name" value="REQUIRED FOR RESPIRATORY GROWTH PROTEIN 7, MITOCHONDRIAL"/>
    <property type="match status" value="1"/>
</dbReference>
<proteinExistence type="predicted"/>
<dbReference type="AlphaFoldDB" id="A0A4S4LN07"/>
<reference evidence="3 4" key="1">
    <citation type="submission" date="2019-02" db="EMBL/GenBank/DDBJ databases">
        <title>Genome sequencing of the rare red list fungi Bondarzewia mesenterica.</title>
        <authorList>
            <person name="Buettner E."/>
            <person name="Kellner H."/>
        </authorList>
    </citation>
    <scope>NUCLEOTIDE SEQUENCE [LARGE SCALE GENOMIC DNA]</scope>
    <source>
        <strain evidence="3 4">DSM 108281</strain>
    </source>
</reference>
<protein>
    <submittedName>
        <fullName evidence="3">Uncharacterized protein</fullName>
    </submittedName>
</protein>
<dbReference type="GO" id="GO:0005739">
    <property type="term" value="C:mitochondrion"/>
    <property type="evidence" value="ECO:0007669"/>
    <property type="project" value="UniProtKB-SubCell"/>
</dbReference>
<dbReference type="Pfam" id="PF10356">
    <property type="entry name" value="RRG7"/>
    <property type="match status" value="1"/>
</dbReference>
<organism evidence="3 4">
    <name type="scientific">Bondarzewia mesenterica</name>
    <dbReference type="NCBI Taxonomy" id="1095465"/>
    <lineage>
        <taxon>Eukaryota</taxon>
        <taxon>Fungi</taxon>
        <taxon>Dikarya</taxon>
        <taxon>Basidiomycota</taxon>
        <taxon>Agaricomycotina</taxon>
        <taxon>Agaricomycetes</taxon>
        <taxon>Russulales</taxon>
        <taxon>Bondarzewiaceae</taxon>
        <taxon>Bondarzewia</taxon>
    </lineage>
</organism>
<keyword evidence="4" id="KW-1185">Reference proteome</keyword>
<evidence type="ECO:0000256" key="1">
    <source>
        <dbReference type="ARBA" id="ARBA00004173"/>
    </source>
</evidence>
<accession>A0A4S4LN07</accession>
<dbReference type="InterPro" id="IPR018828">
    <property type="entry name" value="RRG7"/>
</dbReference>
<sequence>PRDRVRKPVSPNLAEQPINVAHARRGQLRWRHRPGRLVVGSQFRLRQDWPDRNRAVGFCSDASDGQGTLNDTASRRRVRVLAQCKAEKKKMGPNYVRELEGVIYRFKYVDVAASSRHAYSTTAIEPSTDAPLSLLPAATNEESANGSGPVVALLISESPFTRACLLAAQSSTIPFFLLHLPSLDPSPPDDEVFNSIESEPSLESIVPLTTDGAIGTAFWNAALASTRGVLGGEIEMRWERALLESCPVGIGRPGLWWRGRKLASWTPDEILNAL</sequence>
<evidence type="ECO:0000256" key="2">
    <source>
        <dbReference type="ARBA" id="ARBA00023128"/>
    </source>
</evidence>
<dbReference type="PANTHER" id="PTHR28133">
    <property type="entry name" value="REQUIRED FOR RESPIRATORY GROWTH PROTEIN 7, MITOCHONDRIAL"/>
    <property type="match status" value="1"/>
</dbReference>